<dbReference type="InterPro" id="IPR020900">
    <property type="entry name" value="Arg_repress_DNA-bd"/>
</dbReference>
<evidence type="ECO:0000313" key="10">
    <source>
        <dbReference type="EMBL" id="RGB79515.1"/>
    </source>
</evidence>
<protein>
    <recommendedName>
        <fullName evidence="7">Arginine repressor</fullName>
    </recommendedName>
</protein>
<dbReference type="Pfam" id="PF02863">
    <property type="entry name" value="Arg_repressor_C"/>
    <property type="match status" value="1"/>
</dbReference>
<dbReference type="SUPFAM" id="SSF46785">
    <property type="entry name" value="Winged helix' DNA-binding domain"/>
    <property type="match status" value="1"/>
</dbReference>
<keyword evidence="6 7" id="KW-0804">Transcription</keyword>
<evidence type="ECO:0000256" key="4">
    <source>
        <dbReference type="ARBA" id="ARBA00023015"/>
    </source>
</evidence>
<dbReference type="Pfam" id="PF01316">
    <property type="entry name" value="Arg_repressor"/>
    <property type="match status" value="1"/>
</dbReference>
<gene>
    <name evidence="7" type="primary">argR</name>
    <name evidence="10" type="ORF">DW070_10165</name>
</gene>
<dbReference type="GO" id="GO:0006526">
    <property type="term" value="P:L-arginine biosynthetic process"/>
    <property type="evidence" value="ECO:0007669"/>
    <property type="project" value="UniProtKB-UniPathway"/>
</dbReference>
<keyword evidence="3 7" id="KW-0963">Cytoplasm</keyword>
<organism evidence="10 11">
    <name type="scientific">Coprococcus catus</name>
    <dbReference type="NCBI Taxonomy" id="116085"/>
    <lineage>
        <taxon>Bacteria</taxon>
        <taxon>Bacillati</taxon>
        <taxon>Bacillota</taxon>
        <taxon>Clostridia</taxon>
        <taxon>Lachnospirales</taxon>
        <taxon>Lachnospiraceae</taxon>
        <taxon>Coprococcus</taxon>
    </lineage>
</organism>
<dbReference type="PANTHER" id="PTHR34471">
    <property type="entry name" value="ARGININE REPRESSOR"/>
    <property type="match status" value="1"/>
</dbReference>
<dbReference type="AlphaFoldDB" id="A0A3E2TMJ1"/>
<keyword evidence="7" id="KW-0055">Arginine biosynthesis</keyword>
<dbReference type="GO" id="GO:0003677">
    <property type="term" value="F:DNA binding"/>
    <property type="evidence" value="ECO:0007669"/>
    <property type="project" value="UniProtKB-KW"/>
</dbReference>
<dbReference type="GO" id="GO:0003700">
    <property type="term" value="F:DNA-binding transcription factor activity"/>
    <property type="evidence" value="ECO:0007669"/>
    <property type="project" value="UniProtKB-UniRule"/>
</dbReference>
<evidence type="ECO:0000256" key="1">
    <source>
        <dbReference type="ARBA" id="ARBA00004496"/>
    </source>
</evidence>
<comment type="caution">
    <text evidence="10">The sequence shown here is derived from an EMBL/GenBank/DDBJ whole genome shotgun (WGS) entry which is preliminary data.</text>
</comment>
<dbReference type="SUPFAM" id="SSF55252">
    <property type="entry name" value="C-terminal domain of arginine repressor"/>
    <property type="match status" value="1"/>
</dbReference>
<accession>A0A3E2TMJ1</accession>
<keyword evidence="5 7" id="KW-0238">DNA-binding</keyword>
<dbReference type="PRINTS" id="PR01467">
    <property type="entry name" value="ARGREPRESSOR"/>
</dbReference>
<comment type="similarity">
    <text evidence="2 7">Belongs to the ArgR family.</text>
</comment>
<comment type="subcellular location">
    <subcellularLocation>
        <location evidence="1 7">Cytoplasm</location>
    </subcellularLocation>
</comment>
<comment type="function">
    <text evidence="7">Regulates arginine biosynthesis genes.</text>
</comment>
<sequence>MKSKRHEKIIELVNKYEIETQEELASLLNQAGFRVTQATISRDIRELRLSKVNSHDGKQKYAIMSVKERGLNDKLSKVLKEGYISSMEASNLMVVKTATGMAMAVATALDAMELPGFAGCIAGDDTVMCALHSGADVEMLLNRINKVVNQ</sequence>
<keyword evidence="7" id="KW-0678">Repressor</keyword>
<evidence type="ECO:0000256" key="7">
    <source>
        <dbReference type="HAMAP-Rule" id="MF_00173"/>
    </source>
</evidence>
<dbReference type="GO" id="GO:0051259">
    <property type="term" value="P:protein complex oligomerization"/>
    <property type="evidence" value="ECO:0007669"/>
    <property type="project" value="InterPro"/>
</dbReference>
<evidence type="ECO:0000259" key="8">
    <source>
        <dbReference type="Pfam" id="PF01316"/>
    </source>
</evidence>
<dbReference type="Proteomes" id="UP000260773">
    <property type="component" value="Unassembled WGS sequence"/>
</dbReference>
<dbReference type="InterPro" id="IPR020899">
    <property type="entry name" value="Arg_repress_C"/>
</dbReference>
<feature type="domain" description="Arginine repressor C-terminal" evidence="9">
    <location>
        <begin position="79"/>
        <end position="145"/>
    </location>
</feature>
<evidence type="ECO:0000256" key="2">
    <source>
        <dbReference type="ARBA" id="ARBA00008316"/>
    </source>
</evidence>
<dbReference type="Gene3D" id="1.10.10.10">
    <property type="entry name" value="Winged helix-like DNA-binding domain superfamily/Winged helix DNA-binding domain"/>
    <property type="match status" value="1"/>
</dbReference>
<feature type="domain" description="Arginine repressor DNA-binding" evidence="8">
    <location>
        <begin position="2"/>
        <end position="67"/>
    </location>
</feature>
<name>A0A3E2TMJ1_9FIRM</name>
<dbReference type="GO" id="GO:0034618">
    <property type="term" value="F:arginine binding"/>
    <property type="evidence" value="ECO:0007669"/>
    <property type="project" value="InterPro"/>
</dbReference>
<reference evidence="10 11" key="1">
    <citation type="submission" date="2018-08" db="EMBL/GenBank/DDBJ databases">
        <title>A genome reference for cultivated species of the human gut microbiota.</title>
        <authorList>
            <person name="Zou Y."/>
            <person name="Xue W."/>
            <person name="Luo G."/>
        </authorList>
    </citation>
    <scope>NUCLEOTIDE SEQUENCE [LARGE SCALE GENOMIC DNA]</scope>
    <source>
        <strain evidence="10 11">AF45-17</strain>
    </source>
</reference>
<evidence type="ECO:0000259" key="9">
    <source>
        <dbReference type="Pfam" id="PF02863"/>
    </source>
</evidence>
<dbReference type="InterPro" id="IPR036251">
    <property type="entry name" value="Arg_repress_C_sf"/>
</dbReference>
<dbReference type="GO" id="GO:0005737">
    <property type="term" value="C:cytoplasm"/>
    <property type="evidence" value="ECO:0007669"/>
    <property type="project" value="UniProtKB-SubCell"/>
</dbReference>
<evidence type="ECO:0000256" key="3">
    <source>
        <dbReference type="ARBA" id="ARBA00022490"/>
    </source>
</evidence>
<dbReference type="EMBL" id="QVEP01000024">
    <property type="protein sequence ID" value="RGB79515.1"/>
    <property type="molecule type" value="Genomic_DNA"/>
</dbReference>
<proteinExistence type="inferred from homology"/>
<keyword evidence="4 7" id="KW-0805">Transcription regulation</keyword>
<dbReference type="InterPro" id="IPR036388">
    <property type="entry name" value="WH-like_DNA-bd_sf"/>
</dbReference>
<dbReference type="InterPro" id="IPR036390">
    <property type="entry name" value="WH_DNA-bd_sf"/>
</dbReference>
<dbReference type="InterPro" id="IPR001669">
    <property type="entry name" value="Arg_repress"/>
</dbReference>
<evidence type="ECO:0000256" key="5">
    <source>
        <dbReference type="ARBA" id="ARBA00023125"/>
    </source>
</evidence>
<evidence type="ECO:0000256" key="6">
    <source>
        <dbReference type="ARBA" id="ARBA00023163"/>
    </source>
</evidence>
<dbReference type="PANTHER" id="PTHR34471:SF1">
    <property type="entry name" value="ARGININE REPRESSOR"/>
    <property type="match status" value="1"/>
</dbReference>
<evidence type="ECO:0000313" key="11">
    <source>
        <dbReference type="Proteomes" id="UP000260773"/>
    </source>
</evidence>
<comment type="pathway">
    <text evidence="7">Amino-acid biosynthesis; L-arginine biosynthesis [regulation].</text>
</comment>
<dbReference type="UniPathway" id="UPA00068"/>
<dbReference type="Gene3D" id="3.30.1360.40">
    <property type="match status" value="1"/>
</dbReference>
<dbReference type="HAMAP" id="MF_00173">
    <property type="entry name" value="Arg_repressor"/>
    <property type="match status" value="1"/>
</dbReference>
<dbReference type="GO" id="GO:1900079">
    <property type="term" value="P:regulation of arginine biosynthetic process"/>
    <property type="evidence" value="ECO:0007669"/>
    <property type="project" value="UniProtKB-UniRule"/>
</dbReference>
<keyword evidence="7" id="KW-0028">Amino-acid biosynthesis</keyword>